<feature type="region of interest" description="Disordered" evidence="1">
    <location>
        <begin position="1"/>
        <end position="20"/>
    </location>
</feature>
<proteinExistence type="predicted"/>
<evidence type="ECO:0000259" key="2">
    <source>
        <dbReference type="Pfam" id="PF10335"/>
    </source>
</evidence>
<feature type="domain" description="DUF294" evidence="2">
    <location>
        <begin position="138"/>
        <end position="259"/>
    </location>
</feature>
<dbReference type="EMBL" id="CP126970">
    <property type="protein sequence ID" value="WIM69186.1"/>
    <property type="molecule type" value="Genomic_DNA"/>
</dbReference>
<evidence type="ECO:0000313" key="4">
    <source>
        <dbReference type="Proteomes" id="UP001238805"/>
    </source>
</evidence>
<feature type="compositionally biased region" description="Polar residues" evidence="1">
    <location>
        <begin position="1"/>
        <end position="19"/>
    </location>
</feature>
<dbReference type="RefSeq" id="WP_284873783.1">
    <property type="nucleotide sequence ID" value="NZ_CP126970.1"/>
</dbReference>
<dbReference type="InterPro" id="IPR018821">
    <property type="entry name" value="DUF294_put_nucleoTrafse_sb-bd"/>
</dbReference>
<evidence type="ECO:0000256" key="1">
    <source>
        <dbReference type="SAM" id="MobiDB-lite"/>
    </source>
</evidence>
<reference evidence="3 4" key="1">
    <citation type="submission" date="2023-05" db="EMBL/GenBank/DDBJ databases">
        <title>Corynebacterium suedekumii sp. nov. and Corynebacterium breve sp. nov. isolated from raw cow's milk.</title>
        <authorList>
            <person name="Baer M.K."/>
            <person name="Mehl L."/>
            <person name="Hellmuth R."/>
            <person name="Marke G."/>
            <person name="Lipski A."/>
        </authorList>
    </citation>
    <scope>NUCLEOTIDE SEQUENCE [LARGE SCALE GENOMIC DNA]</scope>
    <source>
        <strain evidence="3 4">LM112</strain>
    </source>
</reference>
<protein>
    <submittedName>
        <fullName evidence="3">Nucleotidyltransferase substrate binding domain-containing protein</fullName>
    </submittedName>
</protein>
<evidence type="ECO:0000313" key="3">
    <source>
        <dbReference type="EMBL" id="WIM69186.1"/>
    </source>
</evidence>
<organism evidence="3 4">
    <name type="scientific">Corynebacterium suedekumii</name>
    <dbReference type="NCBI Taxonomy" id="3049801"/>
    <lineage>
        <taxon>Bacteria</taxon>
        <taxon>Bacillati</taxon>
        <taxon>Actinomycetota</taxon>
        <taxon>Actinomycetes</taxon>
        <taxon>Mycobacteriales</taxon>
        <taxon>Corynebacteriaceae</taxon>
        <taxon>Corynebacterium</taxon>
    </lineage>
</organism>
<dbReference type="Proteomes" id="UP001238805">
    <property type="component" value="Chromosome"/>
</dbReference>
<sequence>MLHQSLTELAQQASQSTSPAVARGVLAEAQDLLRNALDHRAPENELTTWFSSVVADTLTSPAGRALDPTLVPTGAVARGDATPATAVQWLSDDGSEVADLVISVGLDVGEIHPVASAPDALRIDAALDTPDAPSPSLLADALTHRPPALQLHQGLPDRATPVDITAHLLTPAVDVARWADPRQARTLDRLTGGVTNGSLTENEAFALTQAWETGIALQLRRWRDGVPGHEILVEDLPALDRSAYGAAARLVGGALRSLAARHGLSL</sequence>
<keyword evidence="4" id="KW-1185">Reference proteome</keyword>
<dbReference type="Pfam" id="PF10335">
    <property type="entry name" value="DUF294_C"/>
    <property type="match status" value="1"/>
</dbReference>
<accession>A0ABY8VJM6</accession>
<gene>
    <name evidence="3" type="ORF">QP029_07775</name>
</gene>
<name>A0ABY8VJM6_9CORY</name>